<name>A0A2T5KD36_9RHOB</name>
<proteinExistence type="predicted"/>
<reference evidence="1 2" key="1">
    <citation type="submission" date="2018-04" db="EMBL/GenBank/DDBJ databases">
        <title>Genomic Encyclopedia of Type Strains, Phase III (KMG-III): the genomes of soil and plant-associated and newly described type strains.</title>
        <authorList>
            <person name="Whitman W."/>
        </authorList>
    </citation>
    <scope>NUCLEOTIDE SEQUENCE [LARGE SCALE GENOMIC DNA]</scope>
    <source>
        <strain evidence="1 2">KA25</strain>
    </source>
</reference>
<evidence type="ECO:0000313" key="2">
    <source>
        <dbReference type="Proteomes" id="UP000244060"/>
    </source>
</evidence>
<keyword evidence="2" id="KW-1185">Reference proteome</keyword>
<dbReference type="EMBL" id="QAOT01000002">
    <property type="protein sequence ID" value="PTR20331.1"/>
    <property type="molecule type" value="Genomic_DNA"/>
</dbReference>
<protein>
    <submittedName>
        <fullName evidence="1">Uncharacterized protein</fullName>
    </submittedName>
</protein>
<comment type="caution">
    <text evidence="1">The sequence shown here is derived from an EMBL/GenBank/DDBJ whole genome shotgun (WGS) entry which is preliminary data.</text>
</comment>
<dbReference type="AlphaFoldDB" id="A0A2T5KD36"/>
<gene>
    <name evidence="1" type="ORF">C8J28_10296</name>
</gene>
<accession>A0A2T5KD36</accession>
<organism evidence="1 2">
    <name type="scientific">Cereibacter azotoformans</name>
    <dbReference type="NCBI Taxonomy" id="43057"/>
    <lineage>
        <taxon>Bacteria</taxon>
        <taxon>Pseudomonadati</taxon>
        <taxon>Pseudomonadota</taxon>
        <taxon>Alphaproteobacteria</taxon>
        <taxon>Rhodobacterales</taxon>
        <taxon>Paracoccaceae</taxon>
        <taxon>Cereibacter</taxon>
    </lineage>
</organism>
<sequence>MFPVPRLTYEALGLVMPQPVLEFWYSPLPTGCSL</sequence>
<evidence type="ECO:0000313" key="1">
    <source>
        <dbReference type="EMBL" id="PTR20331.1"/>
    </source>
</evidence>
<dbReference type="Proteomes" id="UP000244060">
    <property type="component" value="Unassembled WGS sequence"/>
</dbReference>
<dbReference type="OrthoDB" id="9864255at2"/>